<reference evidence="1 2" key="1">
    <citation type="submission" date="2019-09" db="EMBL/GenBank/DDBJ databases">
        <authorList>
            <person name="Leyn A S."/>
        </authorList>
    </citation>
    <scope>NUCLEOTIDE SEQUENCE [LARGE SCALE GENOMIC DNA]</scope>
    <source>
        <strain evidence="1">AA231_1</strain>
    </source>
</reference>
<sequence>MFETGLPDLDAFAAGDVRRWAEFDVAVRRAWWTEQRWYRFPGSELLPLSREKLAEAACHGNGRMREVAVERLAVSPDPEAVPLLLVRCVDWVRPIRERAREAALSRLDSATLRSMLPLIGVLRRRQLDDWMTTLFRRALPDHLDVALAIDDREVRRWVHVEVLGLLSREHLLDVALRDHDFVVRAVCGTALLDRGECVEELLAAGTPKVRMRALTLLGPDAAVAHLADRSSAVRSMAQALVSQAGGDPAAHYRAMPVSFGAVAGLGETGTREDASGLERLLADDRPRIRAVAVRGLRRVAPESAAVRPLLTDLSPAVTRQVVTFLRGKPALVDVPALRELLAAEPLHTRRAGAALLRDRDTWLRLHTDLTLLRDPDLAADAEQDLYAWLHHTAATYTTPSPALATEIEALLPLAPPQAARQLRFALRPTRNSRD</sequence>
<evidence type="ECO:0000313" key="2">
    <source>
        <dbReference type="Proteomes" id="UP000399805"/>
    </source>
</evidence>
<dbReference type="AlphaFoldDB" id="A0A6I8M3P5"/>
<evidence type="ECO:0008006" key="3">
    <source>
        <dbReference type="Google" id="ProtNLM"/>
    </source>
</evidence>
<gene>
    <name evidence="1" type="ORF">AA23TX_09303</name>
</gene>
<name>A0A6I8M3P5_9PSEU</name>
<dbReference type="Proteomes" id="UP000399805">
    <property type="component" value="Unassembled WGS sequence"/>
</dbReference>
<keyword evidence="2" id="KW-1185">Reference proteome</keyword>
<dbReference type="RefSeq" id="WP_196425889.1">
    <property type="nucleotide sequence ID" value="NZ_CABVGP010000003.1"/>
</dbReference>
<protein>
    <recommendedName>
        <fullName evidence="3">HEAT repeat domain-containing protein</fullName>
    </recommendedName>
</protein>
<evidence type="ECO:0000313" key="1">
    <source>
        <dbReference type="EMBL" id="VVJ24434.1"/>
    </source>
</evidence>
<dbReference type="InterPro" id="IPR016024">
    <property type="entry name" value="ARM-type_fold"/>
</dbReference>
<accession>A0A6I8M3P5</accession>
<organism evidence="1 2">
    <name type="scientific">Amycolatopsis camponoti</name>
    <dbReference type="NCBI Taxonomy" id="2606593"/>
    <lineage>
        <taxon>Bacteria</taxon>
        <taxon>Bacillati</taxon>
        <taxon>Actinomycetota</taxon>
        <taxon>Actinomycetes</taxon>
        <taxon>Pseudonocardiales</taxon>
        <taxon>Pseudonocardiaceae</taxon>
        <taxon>Amycolatopsis</taxon>
    </lineage>
</organism>
<dbReference type="EMBL" id="CABVGP010000003">
    <property type="protein sequence ID" value="VVJ24434.1"/>
    <property type="molecule type" value="Genomic_DNA"/>
</dbReference>
<proteinExistence type="predicted"/>
<dbReference type="SUPFAM" id="SSF48371">
    <property type="entry name" value="ARM repeat"/>
    <property type="match status" value="1"/>
</dbReference>